<gene>
    <name evidence="9" type="ORF">POM88_015706</name>
</gene>
<evidence type="ECO:0000256" key="3">
    <source>
        <dbReference type="ARBA" id="ARBA00022840"/>
    </source>
</evidence>
<keyword evidence="4 6" id="KW-0648">Protein biosynthesis</keyword>
<feature type="domain" description="Glutamyl/glutaminyl-tRNA synthetase class Ib catalytic" evidence="8">
    <location>
        <begin position="159"/>
        <end position="218"/>
    </location>
</feature>
<reference evidence="9" key="2">
    <citation type="submission" date="2023-05" db="EMBL/GenBank/DDBJ databases">
        <authorList>
            <person name="Schelkunov M.I."/>
        </authorList>
    </citation>
    <scope>NUCLEOTIDE SEQUENCE</scope>
    <source>
        <strain evidence="9">Hsosn_3</strain>
        <tissue evidence="9">Leaf</tissue>
    </source>
</reference>
<name>A0AAD8MXN6_9APIA</name>
<evidence type="ECO:0000256" key="5">
    <source>
        <dbReference type="ARBA" id="ARBA00023146"/>
    </source>
</evidence>
<accession>A0AAD8MXN6</accession>
<sequence>MEDKDMKLRYPPDSLPLSVITTAKVAGISISGTDTILCYLGRVSTIIHGLYKRDDHLECSKTDEWLDYAPVFVPDLAIWFALVVTGRQRDNLRNSKKYPNLGRWFNSVLVDYGALSQVTTQYAGKKEQKGSNVHANGDVGKAGSRATNEVDLPHAEDGKVCLRFAPEPSGYIHMGLNQYFVDRYHGKVIIRFDDTNPAKESNEFVDNLLIDIRTLGIK</sequence>
<dbReference type="Gene3D" id="3.40.50.620">
    <property type="entry name" value="HUPs"/>
    <property type="match status" value="1"/>
</dbReference>
<organism evidence="9 10">
    <name type="scientific">Heracleum sosnowskyi</name>
    <dbReference type="NCBI Taxonomy" id="360622"/>
    <lineage>
        <taxon>Eukaryota</taxon>
        <taxon>Viridiplantae</taxon>
        <taxon>Streptophyta</taxon>
        <taxon>Embryophyta</taxon>
        <taxon>Tracheophyta</taxon>
        <taxon>Spermatophyta</taxon>
        <taxon>Magnoliopsida</taxon>
        <taxon>eudicotyledons</taxon>
        <taxon>Gunneridae</taxon>
        <taxon>Pentapetalae</taxon>
        <taxon>asterids</taxon>
        <taxon>campanulids</taxon>
        <taxon>Apiales</taxon>
        <taxon>Apiaceae</taxon>
        <taxon>Apioideae</taxon>
        <taxon>apioid superclade</taxon>
        <taxon>Tordylieae</taxon>
        <taxon>Tordyliinae</taxon>
        <taxon>Heracleum</taxon>
    </lineage>
</organism>
<evidence type="ECO:0000256" key="7">
    <source>
        <dbReference type="SAM" id="MobiDB-lite"/>
    </source>
</evidence>
<dbReference type="Proteomes" id="UP001237642">
    <property type="component" value="Unassembled WGS sequence"/>
</dbReference>
<comment type="similarity">
    <text evidence="6">Belongs to the class-I aminoacyl-tRNA synthetase family.</text>
</comment>
<keyword evidence="1 6" id="KW-0436">Ligase</keyword>
<evidence type="ECO:0000313" key="9">
    <source>
        <dbReference type="EMBL" id="KAK1387528.1"/>
    </source>
</evidence>
<dbReference type="InterPro" id="IPR020058">
    <property type="entry name" value="Glu/Gln-tRNA-synth_Ib_cat-dom"/>
</dbReference>
<keyword evidence="5 6" id="KW-0030">Aminoacyl-tRNA synthetase</keyword>
<evidence type="ECO:0000256" key="6">
    <source>
        <dbReference type="RuleBase" id="RU363037"/>
    </source>
</evidence>
<protein>
    <recommendedName>
        <fullName evidence="8">Glutamyl/glutaminyl-tRNA synthetase class Ib catalytic domain-containing protein</fullName>
    </recommendedName>
</protein>
<dbReference type="GO" id="GO:0005524">
    <property type="term" value="F:ATP binding"/>
    <property type="evidence" value="ECO:0007669"/>
    <property type="project" value="UniProtKB-KW"/>
</dbReference>
<keyword evidence="10" id="KW-1185">Reference proteome</keyword>
<dbReference type="PANTHER" id="PTHR43097:SF5">
    <property type="entry name" value="GLUTAMATE--TRNA LIGASE"/>
    <property type="match status" value="1"/>
</dbReference>
<dbReference type="GO" id="GO:0004818">
    <property type="term" value="F:glutamate-tRNA ligase activity"/>
    <property type="evidence" value="ECO:0007669"/>
    <property type="project" value="TreeGrafter"/>
</dbReference>
<dbReference type="GO" id="GO:0005829">
    <property type="term" value="C:cytosol"/>
    <property type="evidence" value="ECO:0007669"/>
    <property type="project" value="TreeGrafter"/>
</dbReference>
<keyword evidence="3 6" id="KW-0067">ATP-binding</keyword>
<comment type="caution">
    <text evidence="9">The sequence shown here is derived from an EMBL/GenBank/DDBJ whole genome shotgun (WGS) entry which is preliminary data.</text>
</comment>
<evidence type="ECO:0000259" key="8">
    <source>
        <dbReference type="Pfam" id="PF00749"/>
    </source>
</evidence>
<dbReference type="Pfam" id="PF00749">
    <property type="entry name" value="tRNA-synt_1c"/>
    <property type="match status" value="1"/>
</dbReference>
<keyword evidence="2 6" id="KW-0547">Nucleotide-binding</keyword>
<dbReference type="EMBL" id="JAUIZM010000004">
    <property type="protein sequence ID" value="KAK1387528.1"/>
    <property type="molecule type" value="Genomic_DNA"/>
</dbReference>
<dbReference type="AlphaFoldDB" id="A0AAD8MXN6"/>
<evidence type="ECO:0000256" key="2">
    <source>
        <dbReference type="ARBA" id="ARBA00022741"/>
    </source>
</evidence>
<dbReference type="GO" id="GO:0006424">
    <property type="term" value="P:glutamyl-tRNA aminoacylation"/>
    <property type="evidence" value="ECO:0007669"/>
    <property type="project" value="TreeGrafter"/>
</dbReference>
<evidence type="ECO:0000256" key="4">
    <source>
        <dbReference type="ARBA" id="ARBA00022917"/>
    </source>
</evidence>
<evidence type="ECO:0000256" key="1">
    <source>
        <dbReference type="ARBA" id="ARBA00022598"/>
    </source>
</evidence>
<dbReference type="InterPro" id="IPR050132">
    <property type="entry name" value="Gln/Glu-tRNA_Ligase"/>
</dbReference>
<reference evidence="9" key="1">
    <citation type="submission" date="2023-02" db="EMBL/GenBank/DDBJ databases">
        <title>Genome of toxic invasive species Heracleum sosnowskyi carries increased number of genes despite the absence of recent whole-genome duplications.</title>
        <authorList>
            <person name="Schelkunov M."/>
            <person name="Shtratnikova V."/>
            <person name="Makarenko M."/>
            <person name="Klepikova A."/>
            <person name="Omelchenko D."/>
            <person name="Novikova G."/>
            <person name="Obukhova E."/>
            <person name="Bogdanov V."/>
            <person name="Penin A."/>
            <person name="Logacheva M."/>
        </authorList>
    </citation>
    <scope>NUCLEOTIDE SEQUENCE</scope>
    <source>
        <strain evidence="9">Hsosn_3</strain>
        <tissue evidence="9">Leaf</tissue>
    </source>
</reference>
<dbReference type="GO" id="GO:0017102">
    <property type="term" value="C:methionyl glutamyl tRNA synthetase complex"/>
    <property type="evidence" value="ECO:0007669"/>
    <property type="project" value="TreeGrafter"/>
</dbReference>
<feature type="region of interest" description="Disordered" evidence="7">
    <location>
        <begin position="126"/>
        <end position="145"/>
    </location>
</feature>
<dbReference type="SUPFAM" id="SSF52374">
    <property type="entry name" value="Nucleotidylyl transferase"/>
    <property type="match status" value="1"/>
</dbReference>
<proteinExistence type="inferred from homology"/>
<evidence type="ECO:0000313" key="10">
    <source>
        <dbReference type="Proteomes" id="UP001237642"/>
    </source>
</evidence>
<dbReference type="InterPro" id="IPR014729">
    <property type="entry name" value="Rossmann-like_a/b/a_fold"/>
</dbReference>
<dbReference type="PANTHER" id="PTHR43097">
    <property type="entry name" value="GLUTAMINE-TRNA LIGASE"/>
    <property type="match status" value="1"/>
</dbReference>